<proteinExistence type="predicted"/>
<name>A0A382FLR9_9ZZZZ</name>
<dbReference type="EMBL" id="UINC01050515">
    <property type="protein sequence ID" value="SVB63565.1"/>
    <property type="molecule type" value="Genomic_DNA"/>
</dbReference>
<evidence type="ECO:0000313" key="2">
    <source>
        <dbReference type="EMBL" id="SVB63565.1"/>
    </source>
</evidence>
<gene>
    <name evidence="2" type="ORF">METZ01_LOCUS216419</name>
</gene>
<protein>
    <submittedName>
        <fullName evidence="2">Uncharacterized protein</fullName>
    </submittedName>
</protein>
<feature type="compositionally biased region" description="Basic and acidic residues" evidence="1">
    <location>
        <begin position="7"/>
        <end position="24"/>
    </location>
</feature>
<organism evidence="2">
    <name type="scientific">marine metagenome</name>
    <dbReference type="NCBI Taxonomy" id="408172"/>
    <lineage>
        <taxon>unclassified sequences</taxon>
        <taxon>metagenomes</taxon>
        <taxon>ecological metagenomes</taxon>
    </lineage>
</organism>
<accession>A0A382FLR9</accession>
<feature type="region of interest" description="Disordered" evidence="1">
    <location>
        <begin position="1"/>
        <end position="24"/>
    </location>
</feature>
<feature type="non-terminal residue" evidence="2">
    <location>
        <position position="1"/>
    </location>
</feature>
<sequence>PRGLRHLGRDQRDRTPEDHRPDSL</sequence>
<feature type="non-terminal residue" evidence="2">
    <location>
        <position position="24"/>
    </location>
</feature>
<reference evidence="2" key="1">
    <citation type="submission" date="2018-05" db="EMBL/GenBank/DDBJ databases">
        <authorList>
            <person name="Lanie J.A."/>
            <person name="Ng W.-L."/>
            <person name="Kazmierczak K.M."/>
            <person name="Andrzejewski T.M."/>
            <person name="Davidsen T.M."/>
            <person name="Wayne K.J."/>
            <person name="Tettelin H."/>
            <person name="Glass J.I."/>
            <person name="Rusch D."/>
            <person name="Podicherti R."/>
            <person name="Tsui H.-C.T."/>
            <person name="Winkler M.E."/>
        </authorList>
    </citation>
    <scope>NUCLEOTIDE SEQUENCE</scope>
</reference>
<evidence type="ECO:0000256" key="1">
    <source>
        <dbReference type="SAM" id="MobiDB-lite"/>
    </source>
</evidence>
<dbReference type="AlphaFoldDB" id="A0A382FLR9"/>